<dbReference type="FunFam" id="1.25.40.20:FF:000203">
    <property type="entry name" value="caseinolytic peptidase B protein homolog isoform X1"/>
    <property type="match status" value="1"/>
</dbReference>
<dbReference type="PRINTS" id="PR00300">
    <property type="entry name" value="CLPPROTEASEA"/>
</dbReference>
<dbReference type="InterPro" id="IPR027417">
    <property type="entry name" value="P-loop_NTPase"/>
</dbReference>
<feature type="repeat" description="ANK" evidence="3">
    <location>
        <begin position="249"/>
        <end position="281"/>
    </location>
</feature>
<keyword evidence="6" id="KW-1185">Reference proteome</keyword>
<dbReference type="PROSITE" id="PS50297">
    <property type="entry name" value="ANK_REP_REGION"/>
    <property type="match status" value="2"/>
</dbReference>
<dbReference type="InterPro" id="IPR001270">
    <property type="entry name" value="ClpA/B"/>
</dbReference>
<dbReference type="FunFam" id="1.10.8.60:FF:000040">
    <property type="entry name" value="caseinolytic peptidase B protein homolog isoform X1"/>
    <property type="match status" value="1"/>
</dbReference>
<keyword evidence="2" id="KW-0067">ATP-binding</keyword>
<dbReference type="GO" id="GO:0034605">
    <property type="term" value="P:cellular response to heat"/>
    <property type="evidence" value="ECO:0007669"/>
    <property type="project" value="TreeGrafter"/>
</dbReference>
<gene>
    <name evidence="5" type="primary">CLPB</name>
</gene>
<dbReference type="SMART" id="SM00248">
    <property type="entry name" value="ANK"/>
    <property type="match status" value="2"/>
</dbReference>
<dbReference type="Gene3D" id="3.40.50.300">
    <property type="entry name" value="P-loop containing nucleotide triphosphate hydrolases"/>
    <property type="match status" value="1"/>
</dbReference>
<dbReference type="GO" id="GO:0005739">
    <property type="term" value="C:mitochondrion"/>
    <property type="evidence" value="ECO:0007669"/>
    <property type="project" value="TreeGrafter"/>
</dbReference>
<keyword evidence="1" id="KW-0547">Nucleotide-binding</keyword>
<sequence>MLSSVPPRIFMRRSRSLSPCRVLQTSTKDAARNHIILDKADANRNPIVSTSRVSRRGILSEEAKGQSVSLAIQYHHLAPRWLSNLQGRRSSWASLASKGRNNNILYWEQSGGRTGGQSGSSRPYALASAGVLSAAAMAFCLKKDSDTKGDALLEAARTNSSQDVARLLGEGVEPNHRHRLGWTSLMVAAMNRQHSVVKVLLESGADPNAGDDFNNVYDTSREKGIHSLEVLVSREDEFSSRLSSRAGFRGCTALHYATLADDPLAVRMLLEKGANPLQTNALGHTARAYAKEGELHTLLLEWEGKFQEAQAKREAEERRRFPLEKRLMEHIIGQEGAINTVASAIRRKENGWYDEEHPLVFLFLGSSGIGNSSTSLSLHPSLYIHLSTSLSRSGFIRMDMSEFQEKHEVAKFIGSPPGYVGHEEGGQLTKQLKAYPNAVVLFDEVDKAHPDVLTIMLQLFDEGRLTDGKGKTIECKDAIFIMTSNVASDDIAQHALQLRQEAQELSRRKLLTAPFLQTMFRRGMMDEFLGRINEIVYFLPFCPSELQQLVSKELNFWAKKAKQRHDITLLWDRPVLDLLAGGYNLHYGARSIKHEVERRVVNQLAAAYEQELLPKGCTLRLSVHSEDRGGAEGQEGLEQGVPSLRLEVVGKDSTARTLDIRPPLSPDH</sequence>
<proteinExistence type="predicted"/>
<accession>A0AAZ3S3Y4</accession>
<dbReference type="SMART" id="SM01086">
    <property type="entry name" value="ClpB_D2-small"/>
    <property type="match status" value="1"/>
</dbReference>
<dbReference type="Pfam" id="PF07724">
    <property type="entry name" value="AAA_2"/>
    <property type="match status" value="1"/>
</dbReference>
<dbReference type="Pfam" id="PF10431">
    <property type="entry name" value="ClpB_D2-small"/>
    <property type="match status" value="1"/>
</dbReference>
<reference evidence="6" key="1">
    <citation type="journal article" date="2018" name="PLoS ONE">
        <title>Chinook salmon (Oncorhynchus tshawytscha) genome and transcriptome.</title>
        <authorList>
            <person name="Christensen K.A."/>
            <person name="Leong J.S."/>
            <person name="Sakhrani D."/>
            <person name="Biagi C.A."/>
            <person name="Minkley D.R."/>
            <person name="Withler R.E."/>
            <person name="Rondeau E.B."/>
            <person name="Koop B.F."/>
            <person name="Devlin R.H."/>
        </authorList>
    </citation>
    <scope>NUCLEOTIDE SEQUENCE [LARGE SCALE GENOMIC DNA]</scope>
</reference>
<organism evidence="5 6">
    <name type="scientific">Oncorhynchus tshawytscha</name>
    <name type="common">Chinook salmon</name>
    <name type="synonym">Salmo tshawytscha</name>
    <dbReference type="NCBI Taxonomy" id="74940"/>
    <lineage>
        <taxon>Eukaryota</taxon>
        <taxon>Metazoa</taxon>
        <taxon>Chordata</taxon>
        <taxon>Craniata</taxon>
        <taxon>Vertebrata</taxon>
        <taxon>Euteleostomi</taxon>
        <taxon>Actinopterygii</taxon>
        <taxon>Neopterygii</taxon>
        <taxon>Teleostei</taxon>
        <taxon>Protacanthopterygii</taxon>
        <taxon>Salmoniformes</taxon>
        <taxon>Salmonidae</taxon>
        <taxon>Salmoninae</taxon>
        <taxon>Oncorhynchus</taxon>
    </lineage>
</organism>
<feature type="domain" description="Clp ATPase C-terminal" evidence="4">
    <location>
        <begin position="541"/>
        <end position="631"/>
    </location>
</feature>
<evidence type="ECO:0000256" key="2">
    <source>
        <dbReference type="ARBA" id="ARBA00022840"/>
    </source>
</evidence>
<protein>
    <recommendedName>
        <fullName evidence="4">Clp ATPase C-terminal domain-containing protein</fullName>
    </recommendedName>
</protein>
<name>A0AAZ3S3Y4_ONCTS</name>
<dbReference type="AlphaFoldDB" id="A0AAZ3S3Y4"/>
<feature type="repeat" description="ANK" evidence="3">
    <location>
        <begin position="180"/>
        <end position="212"/>
    </location>
</feature>
<evidence type="ECO:0000259" key="4">
    <source>
        <dbReference type="SMART" id="SM01086"/>
    </source>
</evidence>
<keyword evidence="3" id="KW-0040">ANK repeat</keyword>
<dbReference type="GO" id="GO:0016887">
    <property type="term" value="F:ATP hydrolysis activity"/>
    <property type="evidence" value="ECO:0007669"/>
    <property type="project" value="InterPro"/>
</dbReference>
<dbReference type="PROSITE" id="PS50088">
    <property type="entry name" value="ANK_REPEAT"/>
    <property type="match status" value="2"/>
</dbReference>
<reference evidence="5" key="3">
    <citation type="submission" date="2025-09" db="UniProtKB">
        <authorList>
            <consortium name="Ensembl"/>
        </authorList>
    </citation>
    <scope>IDENTIFICATION</scope>
</reference>
<dbReference type="Pfam" id="PF12796">
    <property type="entry name" value="Ank_2"/>
    <property type="match status" value="1"/>
</dbReference>
<dbReference type="CDD" id="cd19499">
    <property type="entry name" value="RecA-like_ClpB_Hsp104-like"/>
    <property type="match status" value="1"/>
</dbReference>
<dbReference type="GeneTree" id="ENSGT00390000012961"/>
<dbReference type="SUPFAM" id="SSF48403">
    <property type="entry name" value="Ankyrin repeat"/>
    <property type="match status" value="1"/>
</dbReference>
<evidence type="ECO:0000313" key="6">
    <source>
        <dbReference type="Proteomes" id="UP000694402"/>
    </source>
</evidence>
<dbReference type="GO" id="GO:0005524">
    <property type="term" value="F:ATP binding"/>
    <property type="evidence" value="ECO:0007669"/>
    <property type="project" value="UniProtKB-KW"/>
</dbReference>
<dbReference type="InterPro" id="IPR050130">
    <property type="entry name" value="ClpA_ClpB"/>
</dbReference>
<evidence type="ECO:0000256" key="3">
    <source>
        <dbReference type="PROSITE-ProRule" id="PRU00023"/>
    </source>
</evidence>
<dbReference type="SUPFAM" id="SSF52540">
    <property type="entry name" value="P-loop containing nucleoside triphosphate hydrolases"/>
    <property type="match status" value="1"/>
</dbReference>
<reference evidence="5" key="2">
    <citation type="submission" date="2025-08" db="UniProtKB">
        <authorList>
            <consortium name="Ensembl"/>
        </authorList>
    </citation>
    <scope>IDENTIFICATION</scope>
</reference>
<dbReference type="Ensembl" id="ENSOTST00005151522.1">
    <property type="protein sequence ID" value="ENSOTSP00005147787.1"/>
    <property type="gene ID" value="ENSOTSG00005061391.1"/>
</dbReference>
<evidence type="ECO:0000256" key="1">
    <source>
        <dbReference type="ARBA" id="ARBA00022741"/>
    </source>
</evidence>
<dbReference type="PANTHER" id="PTHR11638:SF93">
    <property type="entry name" value="MITOCHONDRIAL DISAGGREGASE"/>
    <property type="match status" value="1"/>
</dbReference>
<dbReference type="InterPro" id="IPR002110">
    <property type="entry name" value="Ankyrin_rpt"/>
</dbReference>
<dbReference type="Proteomes" id="UP000694402">
    <property type="component" value="Unassembled WGS sequence"/>
</dbReference>
<dbReference type="Gene3D" id="1.10.8.60">
    <property type="match status" value="1"/>
</dbReference>
<dbReference type="PANTHER" id="PTHR11638">
    <property type="entry name" value="ATP-DEPENDENT CLP PROTEASE"/>
    <property type="match status" value="1"/>
</dbReference>
<dbReference type="InterPro" id="IPR036770">
    <property type="entry name" value="Ankyrin_rpt-contain_sf"/>
</dbReference>
<dbReference type="InterPro" id="IPR019489">
    <property type="entry name" value="Clp_ATPase_C"/>
</dbReference>
<evidence type="ECO:0000313" key="5">
    <source>
        <dbReference type="Ensembl" id="ENSOTSP00005147787.1"/>
    </source>
</evidence>
<dbReference type="Pfam" id="PF00023">
    <property type="entry name" value="Ank"/>
    <property type="match status" value="1"/>
</dbReference>
<dbReference type="InterPro" id="IPR003959">
    <property type="entry name" value="ATPase_AAA_core"/>
</dbReference>
<dbReference type="Gene3D" id="1.25.40.20">
    <property type="entry name" value="Ankyrin repeat-containing domain"/>
    <property type="match status" value="1"/>
</dbReference>